<organism evidence="1 2">
    <name type="scientific">Cichorium intybus</name>
    <name type="common">Chicory</name>
    <dbReference type="NCBI Taxonomy" id="13427"/>
    <lineage>
        <taxon>Eukaryota</taxon>
        <taxon>Viridiplantae</taxon>
        <taxon>Streptophyta</taxon>
        <taxon>Embryophyta</taxon>
        <taxon>Tracheophyta</taxon>
        <taxon>Spermatophyta</taxon>
        <taxon>Magnoliopsida</taxon>
        <taxon>eudicotyledons</taxon>
        <taxon>Gunneridae</taxon>
        <taxon>Pentapetalae</taxon>
        <taxon>asterids</taxon>
        <taxon>campanulids</taxon>
        <taxon>Asterales</taxon>
        <taxon>Asteraceae</taxon>
        <taxon>Cichorioideae</taxon>
        <taxon>Cichorieae</taxon>
        <taxon>Cichoriinae</taxon>
        <taxon>Cichorium</taxon>
    </lineage>
</organism>
<accession>A0ACB9FB59</accession>
<reference evidence="1 2" key="2">
    <citation type="journal article" date="2022" name="Mol. Ecol. Resour.">
        <title>The genomes of chicory, endive, great burdock and yacon provide insights into Asteraceae paleo-polyploidization history and plant inulin production.</title>
        <authorList>
            <person name="Fan W."/>
            <person name="Wang S."/>
            <person name="Wang H."/>
            <person name="Wang A."/>
            <person name="Jiang F."/>
            <person name="Liu H."/>
            <person name="Zhao H."/>
            <person name="Xu D."/>
            <person name="Zhang Y."/>
        </authorList>
    </citation>
    <scope>NUCLEOTIDE SEQUENCE [LARGE SCALE GENOMIC DNA]</scope>
    <source>
        <strain evidence="2">cv. Punajuju</strain>
        <tissue evidence="1">Leaves</tissue>
    </source>
</reference>
<proteinExistence type="predicted"/>
<evidence type="ECO:0000313" key="1">
    <source>
        <dbReference type="EMBL" id="KAI3767906.1"/>
    </source>
</evidence>
<keyword evidence="2" id="KW-1185">Reference proteome</keyword>
<sequence>MEWNLKEIALSPSDELRDILNDTVLIGEVTNMMTINSLPELLKDCGVPFDKVYYYGGLYVIICFVTVKDADNFLSDKESWSRWFYWLKAGRKITHTPSQRIANIKITGLPLEFRSISNIKEIADHLGLVLGIDEDIWCRSDLSFCKATILTKYMIKINEEMVISAGVNKFKIGVIEDEILWNPFENFSDQSLSNKDPFGKHWDEDWKTDEEDDGIFDTSMNNHDNMYEEGEIPPDDDGGDGDVSPANLGSPEPAGPPVAEESGINALDADCQSQGDTERVEESRMENVQNKKNTFIFNAGNNMESPITGTTKVRHDSNLQFNGLLNNGSFGPFPMWSNSGGKRVLPNSLTRRPNLVSNEWIISHSPDIQINKRSRAELENPHSPEVSIDLNKDMSAANGVLNEQQLTVEIGNMLGINVDADNEILLDVMGEGVHNGLQ</sequence>
<reference evidence="2" key="1">
    <citation type="journal article" date="2022" name="Mol. Ecol. Resour.">
        <title>The genomes of chicory, endive, great burdock and yacon provide insights into Asteraceae palaeo-polyploidization history and plant inulin production.</title>
        <authorList>
            <person name="Fan W."/>
            <person name="Wang S."/>
            <person name="Wang H."/>
            <person name="Wang A."/>
            <person name="Jiang F."/>
            <person name="Liu H."/>
            <person name="Zhao H."/>
            <person name="Xu D."/>
            <person name="Zhang Y."/>
        </authorList>
    </citation>
    <scope>NUCLEOTIDE SEQUENCE [LARGE SCALE GENOMIC DNA]</scope>
    <source>
        <strain evidence="2">cv. Punajuju</strain>
    </source>
</reference>
<dbReference type="EMBL" id="CM042011">
    <property type="protein sequence ID" value="KAI3767906.1"/>
    <property type="molecule type" value="Genomic_DNA"/>
</dbReference>
<name>A0ACB9FB59_CICIN</name>
<evidence type="ECO:0000313" key="2">
    <source>
        <dbReference type="Proteomes" id="UP001055811"/>
    </source>
</evidence>
<dbReference type="Proteomes" id="UP001055811">
    <property type="component" value="Linkage Group LG03"/>
</dbReference>
<gene>
    <name evidence="1" type="ORF">L2E82_18335</name>
</gene>
<comment type="caution">
    <text evidence="1">The sequence shown here is derived from an EMBL/GenBank/DDBJ whole genome shotgun (WGS) entry which is preliminary data.</text>
</comment>
<protein>
    <submittedName>
        <fullName evidence="1">Uncharacterized protein</fullName>
    </submittedName>
</protein>